<dbReference type="Proteomes" id="UP000317550">
    <property type="component" value="Chromosome"/>
</dbReference>
<dbReference type="RefSeq" id="WP_144277848.1">
    <property type="nucleotide sequence ID" value="NZ_CP041730.1"/>
</dbReference>
<dbReference type="OrthoDB" id="129419at2"/>
<reference evidence="3" key="1">
    <citation type="submission" date="2019-07" db="EMBL/GenBank/DDBJ databases">
        <title>Chitinimonas sp. nov., isolated from Ny-Alesund, arctica soil.</title>
        <authorList>
            <person name="Xu Q."/>
            <person name="Peng F."/>
        </authorList>
    </citation>
    <scope>NUCLEOTIDE SEQUENCE [LARGE SCALE GENOMIC DNA]</scope>
    <source>
        <strain evidence="3">R3-44</strain>
    </source>
</reference>
<evidence type="ECO:0000313" key="2">
    <source>
        <dbReference type="EMBL" id="QDQ26454.1"/>
    </source>
</evidence>
<proteinExistence type="predicted"/>
<keyword evidence="3" id="KW-1185">Reference proteome</keyword>
<dbReference type="InterPro" id="IPR027383">
    <property type="entry name" value="Znf_put"/>
</dbReference>
<accession>A0A516SE63</accession>
<organism evidence="2 3">
    <name type="scientific">Chitinimonas arctica</name>
    <dbReference type="NCBI Taxonomy" id="2594795"/>
    <lineage>
        <taxon>Bacteria</taxon>
        <taxon>Pseudomonadati</taxon>
        <taxon>Pseudomonadota</taxon>
        <taxon>Betaproteobacteria</taxon>
        <taxon>Neisseriales</taxon>
        <taxon>Chitinibacteraceae</taxon>
        <taxon>Chitinimonas</taxon>
    </lineage>
</organism>
<dbReference type="EMBL" id="CP041730">
    <property type="protein sequence ID" value="QDQ26454.1"/>
    <property type="molecule type" value="Genomic_DNA"/>
</dbReference>
<dbReference type="KEGG" id="cari:FNU76_08795"/>
<gene>
    <name evidence="2" type="ORF">FNU76_08795</name>
</gene>
<feature type="domain" description="Putative zinc-finger" evidence="1">
    <location>
        <begin position="3"/>
        <end position="36"/>
    </location>
</feature>
<protein>
    <submittedName>
        <fullName evidence="2">Zf-HC2 domain-containing protein</fullName>
    </submittedName>
</protein>
<dbReference type="AlphaFoldDB" id="A0A516SE63"/>
<name>A0A516SE63_9NEIS</name>
<sequence length="56" mass="6710">MKCKEATHLVSAGMDRPLNWRERLGLRWHLLVCHYCSDFSRQLGFLRKVARDKKDH</sequence>
<evidence type="ECO:0000313" key="3">
    <source>
        <dbReference type="Proteomes" id="UP000317550"/>
    </source>
</evidence>
<evidence type="ECO:0000259" key="1">
    <source>
        <dbReference type="Pfam" id="PF13490"/>
    </source>
</evidence>
<dbReference type="Pfam" id="PF13490">
    <property type="entry name" value="zf-HC2"/>
    <property type="match status" value="1"/>
</dbReference>